<feature type="signal peptide" evidence="1">
    <location>
        <begin position="1"/>
        <end position="24"/>
    </location>
</feature>
<reference evidence="3" key="1">
    <citation type="journal article" date="2019" name="Int. J. Syst. Evol. Microbiol.">
        <title>The Global Catalogue of Microorganisms (GCM) 10K type strain sequencing project: providing services to taxonomists for standard genome sequencing and annotation.</title>
        <authorList>
            <consortium name="The Broad Institute Genomics Platform"/>
            <consortium name="The Broad Institute Genome Sequencing Center for Infectious Disease"/>
            <person name="Wu L."/>
            <person name="Ma J."/>
        </authorList>
    </citation>
    <scope>NUCLEOTIDE SEQUENCE [LARGE SCALE GENOMIC DNA]</scope>
    <source>
        <strain evidence="3">CCUG 55074</strain>
    </source>
</reference>
<feature type="chain" id="PRO_5045103989" evidence="1">
    <location>
        <begin position="25"/>
        <end position="410"/>
    </location>
</feature>
<protein>
    <submittedName>
        <fullName evidence="2">Holdfast anchor protein HfaD</fullName>
    </submittedName>
</protein>
<comment type="caution">
    <text evidence="2">The sequence shown here is derived from an EMBL/GenBank/DDBJ whole genome shotgun (WGS) entry which is preliminary data.</text>
</comment>
<sequence>MAKRGLILLAGTLAGILPCGTATSQTSTVLNNQVQLGDVFADQTLNVVTVDQQTSATTGATANSFEAASNGSNVDMRSNQYANGGVASNTLLNVGAYSGAATNLSTGSTGNSGHAEVTGATLTGVYSQFTSAQPISSVSHIEAPDAEGGDVTASSQAQGNTQSLAVNYGTAGVRVNQSNEAQVTSDGGGVYGVVWGTAKYDAATVGNNVSYAGASGSGAAIATSQNNTAVLGQATQFTAFGQVQDGQTTATIAGNNVSAVNNGFVLNANVQQYNSAYQRAQAETSAYNFGAVAATASGVGNTALLGDIGGEIIIDASQINDVGGIDAVASTTGQDGYDGQATAVATGNAITGYACADCNGRLTANSSQVNGADVGATATTTMNGSVRSATGIATAVGNTATYYLSKPSGQ</sequence>
<evidence type="ECO:0000313" key="3">
    <source>
        <dbReference type="Proteomes" id="UP001597216"/>
    </source>
</evidence>
<accession>A0ABW3T2P4</accession>
<dbReference type="InterPro" id="IPR049860">
    <property type="entry name" value="Holdfast_HfaD"/>
</dbReference>
<keyword evidence="1" id="KW-0732">Signal</keyword>
<dbReference type="Proteomes" id="UP001597216">
    <property type="component" value="Unassembled WGS sequence"/>
</dbReference>
<gene>
    <name evidence="2" type="primary">hfaD</name>
    <name evidence="2" type="ORF">ACFQ27_10100</name>
</gene>
<dbReference type="RefSeq" id="WP_377353494.1">
    <property type="nucleotide sequence ID" value="NZ_JBHTLQ010000019.1"/>
</dbReference>
<organism evidence="2 3">
    <name type="scientific">Phenylobacterium conjunctum</name>
    <dbReference type="NCBI Taxonomy" id="1298959"/>
    <lineage>
        <taxon>Bacteria</taxon>
        <taxon>Pseudomonadati</taxon>
        <taxon>Pseudomonadota</taxon>
        <taxon>Alphaproteobacteria</taxon>
        <taxon>Caulobacterales</taxon>
        <taxon>Caulobacteraceae</taxon>
        <taxon>Phenylobacterium</taxon>
    </lineage>
</organism>
<evidence type="ECO:0000256" key="1">
    <source>
        <dbReference type="SAM" id="SignalP"/>
    </source>
</evidence>
<name>A0ABW3T2P4_9CAUL</name>
<dbReference type="NCBIfam" id="NF037936">
    <property type="entry name" value="holdfast_HfaD"/>
    <property type="match status" value="1"/>
</dbReference>
<dbReference type="EMBL" id="JBHTLQ010000019">
    <property type="protein sequence ID" value="MFD1190930.1"/>
    <property type="molecule type" value="Genomic_DNA"/>
</dbReference>
<proteinExistence type="predicted"/>
<keyword evidence="3" id="KW-1185">Reference proteome</keyword>
<evidence type="ECO:0000313" key="2">
    <source>
        <dbReference type="EMBL" id="MFD1190930.1"/>
    </source>
</evidence>